<reference evidence="1 2" key="1">
    <citation type="submission" date="2022-05" db="EMBL/GenBank/DDBJ databases">
        <authorList>
            <consortium name="Genoscope - CEA"/>
            <person name="William W."/>
        </authorList>
    </citation>
    <scope>NUCLEOTIDE SEQUENCE [LARGE SCALE GENOMIC DNA]</scope>
</reference>
<accession>A0ABN8RW92</accession>
<name>A0ABN8RW92_9CNID</name>
<protein>
    <submittedName>
        <fullName evidence="1">Uncharacterized protein</fullName>
    </submittedName>
</protein>
<keyword evidence="2" id="KW-1185">Reference proteome</keyword>
<evidence type="ECO:0000313" key="2">
    <source>
        <dbReference type="Proteomes" id="UP001159405"/>
    </source>
</evidence>
<proteinExistence type="predicted"/>
<feature type="non-terminal residue" evidence="1">
    <location>
        <position position="106"/>
    </location>
</feature>
<evidence type="ECO:0000313" key="1">
    <source>
        <dbReference type="EMBL" id="CAH3183735.1"/>
    </source>
</evidence>
<organism evidence="1 2">
    <name type="scientific">Porites lobata</name>
    <dbReference type="NCBI Taxonomy" id="104759"/>
    <lineage>
        <taxon>Eukaryota</taxon>
        <taxon>Metazoa</taxon>
        <taxon>Cnidaria</taxon>
        <taxon>Anthozoa</taxon>
        <taxon>Hexacorallia</taxon>
        <taxon>Scleractinia</taxon>
        <taxon>Fungiina</taxon>
        <taxon>Poritidae</taxon>
        <taxon>Porites</taxon>
    </lineage>
</organism>
<gene>
    <name evidence="1" type="ORF">PLOB_00029089</name>
</gene>
<sequence>MRGNSTTIAKYKSPEMTRLKPRMARFCQQASCIFDGPLHEKEDGVKRTLIQKKKKVSKNYPLCVLIEIKHVKEDEEFYVTAEIKDSQVRFQLDSGAKPNVMSAKVY</sequence>
<comment type="caution">
    <text evidence="1">The sequence shown here is derived from an EMBL/GenBank/DDBJ whole genome shotgun (WGS) entry which is preliminary data.</text>
</comment>
<dbReference type="Proteomes" id="UP001159405">
    <property type="component" value="Unassembled WGS sequence"/>
</dbReference>
<dbReference type="EMBL" id="CALNXK010000362">
    <property type="protein sequence ID" value="CAH3183735.1"/>
    <property type="molecule type" value="Genomic_DNA"/>
</dbReference>